<accession>A0A363NWH8</accession>
<evidence type="ECO:0000313" key="3">
    <source>
        <dbReference type="Proteomes" id="UP000250831"/>
    </source>
</evidence>
<keyword evidence="1" id="KW-0472">Membrane</keyword>
<protein>
    <submittedName>
        <fullName evidence="2">Uncharacterized protein</fullName>
    </submittedName>
</protein>
<organism evidence="2 3">
    <name type="scientific">Sphingobacterium athyrii</name>
    <dbReference type="NCBI Taxonomy" id="2152717"/>
    <lineage>
        <taxon>Bacteria</taxon>
        <taxon>Pseudomonadati</taxon>
        <taxon>Bacteroidota</taxon>
        <taxon>Sphingobacteriia</taxon>
        <taxon>Sphingobacteriales</taxon>
        <taxon>Sphingobacteriaceae</taxon>
        <taxon>Sphingobacterium</taxon>
    </lineage>
</organism>
<proteinExistence type="predicted"/>
<reference evidence="2 3" key="1">
    <citation type="submission" date="2018-04" db="EMBL/GenBank/DDBJ databases">
        <title>Sphingobacterium sp. M46 Genome.</title>
        <authorList>
            <person name="Cheng J."/>
            <person name="Li Y."/>
        </authorList>
    </citation>
    <scope>NUCLEOTIDE SEQUENCE [LARGE SCALE GENOMIC DNA]</scope>
    <source>
        <strain evidence="2 3">M46</strain>
    </source>
</reference>
<evidence type="ECO:0000256" key="1">
    <source>
        <dbReference type="SAM" id="Phobius"/>
    </source>
</evidence>
<sequence>MNRNIKSYLHVFPIFWWISLVLIASLAIALFPFDDISFAYIMKQNVLRVIRNTAVIGTLILALEFAIGYILYVNDLWSKSSGRATLIHVFGGVIAVGIIAFGLVVLFYSSAIVDDYRFQWDMIFMLGLLSLLNYWIANRILLDNSSRLQDRLNTATIENAQLLQQVESDRSQLEQRTKDIDRYKMERIIADKNSVDLSQIKDQLGSQLEGSEAERLRLHEYCYQLKKEKALIQQALENKEMDYSLLQQNLEEQKDFILKNLEKKITETAKPSGVYRLRIRDKEIFIKEDNVAYCYGYHKKNEDPYQEIVMMDGTRYYPGLSALRELGKLFPSLKRVSRNYLIAGSALLDYQYSDNNQHLLSIIHRNKPIVFGKSYWYKKEWVLRIRPMNYRPADFLKFCG</sequence>
<evidence type="ECO:0000313" key="2">
    <source>
        <dbReference type="EMBL" id="PUV25172.1"/>
    </source>
</evidence>
<dbReference type="EMBL" id="QCXX01000002">
    <property type="protein sequence ID" value="PUV25172.1"/>
    <property type="molecule type" value="Genomic_DNA"/>
</dbReference>
<dbReference type="AlphaFoldDB" id="A0A363NWH8"/>
<feature type="transmembrane region" description="Helical" evidence="1">
    <location>
        <begin position="54"/>
        <end position="73"/>
    </location>
</feature>
<dbReference type="Proteomes" id="UP000250831">
    <property type="component" value="Unassembled WGS sequence"/>
</dbReference>
<keyword evidence="3" id="KW-1185">Reference proteome</keyword>
<feature type="transmembrane region" description="Helical" evidence="1">
    <location>
        <begin position="14"/>
        <end position="33"/>
    </location>
</feature>
<feature type="transmembrane region" description="Helical" evidence="1">
    <location>
        <begin position="120"/>
        <end position="137"/>
    </location>
</feature>
<comment type="caution">
    <text evidence="2">The sequence shown here is derived from an EMBL/GenBank/DDBJ whole genome shotgun (WGS) entry which is preliminary data.</text>
</comment>
<dbReference type="RefSeq" id="WP_108633505.1">
    <property type="nucleotide sequence ID" value="NZ_QCXX01000002.1"/>
</dbReference>
<feature type="transmembrane region" description="Helical" evidence="1">
    <location>
        <begin position="85"/>
        <end position="108"/>
    </location>
</feature>
<dbReference type="OrthoDB" id="709428at2"/>
<keyword evidence="1" id="KW-0812">Transmembrane</keyword>
<keyword evidence="1" id="KW-1133">Transmembrane helix</keyword>
<gene>
    <name evidence="2" type="ORF">DCO56_09545</name>
</gene>
<name>A0A363NWH8_9SPHI</name>